<comment type="similarity">
    <text evidence="2 5">Belongs to the universal stress protein A family.</text>
</comment>
<dbReference type="Pfam" id="PF00582">
    <property type="entry name" value="Usp"/>
    <property type="match status" value="1"/>
</dbReference>
<protein>
    <recommendedName>
        <fullName evidence="5">Universal stress protein</fullName>
    </recommendedName>
</protein>
<dbReference type="Gene3D" id="3.40.50.620">
    <property type="entry name" value="HUPs"/>
    <property type="match status" value="1"/>
</dbReference>
<comment type="subcellular location">
    <subcellularLocation>
        <location evidence="1 5">Cytoplasm</location>
    </subcellularLocation>
</comment>
<evidence type="ECO:0000256" key="3">
    <source>
        <dbReference type="ARBA" id="ARBA00011738"/>
    </source>
</evidence>
<dbReference type="OrthoDB" id="1440479at2"/>
<keyword evidence="8" id="KW-1185">Reference proteome</keyword>
<dbReference type="PANTHER" id="PTHR46268">
    <property type="entry name" value="STRESS RESPONSE PROTEIN NHAX"/>
    <property type="match status" value="1"/>
</dbReference>
<comment type="subunit">
    <text evidence="3">Homodimer.</text>
</comment>
<reference evidence="8" key="1">
    <citation type="submission" date="2017-09" db="EMBL/GenBank/DDBJ databases">
        <authorList>
            <person name="Varghese N."/>
            <person name="Submissions S."/>
        </authorList>
    </citation>
    <scope>NUCLEOTIDE SEQUENCE [LARGE SCALE GENOMIC DNA]</scope>
    <source>
        <strain evidence="8">CGMCC 1.12641</strain>
    </source>
</reference>
<evidence type="ECO:0000313" key="7">
    <source>
        <dbReference type="EMBL" id="SOC80485.1"/>
    </source>
</evidence>
<evidence type="ECO:0000256" key="4">
    <source>
        <dbReference type="ARBA" id="ARBA00022490"/>
    </source>
</evidence>
<dbReference type="GO" id="GO:0005737">
    <property type="term" value="C:cytoplasm"/>
    <property type="evidence" value="ECO:0007669"/>
    <property type="project" value="UniProtKB-SubCell"/>
</dbReference>
<dbReference type="PANTHER" id="PTHR46268:SF23">
    <property type="entry name" value="UNIVERSAL STRESS PROTEIN A-RELATED"/>
    <property type="match status" value="1"/>
</dbReference>
<name>A0A285X589_9FLAO</name>
<dbReference type="RefSeq" id="WP_097056248.1">
    <property type="nucleotide sequence ID" value="NZ_OCMF01000002.1"/>
</dbReference>
<dbReference type="InterPro" id="IPR006016">
    <property type="entry name" value="UspA"/>
</dbReference>
<dbReference type="Proteomes" id="UP000219193">
    <property type="component" value="Unassembled WGS sequence"/>
</dbReference>
<dbReference type="PIRSF" id="PIRSF006276">
    <property type="entry name" value="UspA"/>
    <property type="match status" value="1"/>
</dbReference>
<sequence>MKNILVAIAKPENAEKLIAHAVNIGKHTNAKIWVLHVSEPNPDDFLALEAGPQYIYDQRTEERKKEAAFVRKCAEEIIQKYDLPAEGILIEGSIPKAIKKKVEENDIELVVAGHKRKGFLYDMFTTNKKKDLIDELNIPLLAVPIG</sequence>
<gene>
    <name evidence="7" type="ORF">SAMN06296241_2035</name>
</gene>
<dbReference type="SUPFAM" id="SSF52402">
    <property type="entry name" value="Adenine nucleotide alpha hydrolases-like"/>
    <property type="match status" value="1"/>
</dbReference>
<dbReference type="AlphaFoldDB" id="A0A285X589"/>
<organism evidence="7 8">
    <name type="scientific">Salinimicrobium sediminis</name>
    <dbReference type="NCBI Taxonomy" id="1343891"/>
    <lineage>
        <taxon>Bacteria</taxon>
        <taxon>Pseudomonadati</taxon>
        <taxon>Bacteroidota</taxon>
        <taxon>Flavobacteriia</taxon>
        <taxon>Flavobacteriales</taxon>
        <taxon>Flavobacteriaceae</taxon>
        <taxon>Salinimicrobium</taxon>
    </lineage>
</organism>
<dbReference type="EMBL" id="OCMF01000002">
    <property type="protein sequence ID" value="SOC80485.1"/>
    <property type="molecule type" value="Genomic_DNA"/>
</dbReference>
<dbReference type="CDD" id="cd00293">
    <property type="entry name" value="USP-like"/>
    <property type="match status" value="1"/>
</dbReference>
<dbReference type="InterPro" id="IPR014729">
    <property type="entry name" value="Rossmann-like_a/b/a_fold"/>
</dbReference>
<feature type="domain" description="UspA" evidence="6">
    <location>
        <begin position="1"/>
        <end position="144"/>
    </location>
</feature>
<accession>A0A285X589</accession>
<evidence type="ECO:0000256" key="2">
    <source>
        <dbReference type="ARBA" id="ARBA00008791"/>
    </source>
</evidence>
<evidence type="ECO:0000256" key="1">
    <source>
        <dbReference type="ARBA" id="ARBA00004496"/>
    </source>
</evidence>
<proteinExistence type="inferred from homology"/>
<evidence type="ECO:0000259" key="6">
    <source>
        <dbReference type="Pfam" id="PF00582"/>
    </source>
</evidence>
<dbReference type="InterPro" id="IPR006015">
    <property type="entry name" value="Universal_stress_UspA"/>
</dbReference>
<evidence type="ECO:0000313" key="8">
    <source>
        <dbReference type="Proteomes" id="UP000219193"/>
    </source>
</evidence>
<keyword evidence="4 5" id="KW-0963">Cytoplasm</keyword>
<evidence type="ECO:0000256" key="5">
    <source>
        <dbReference type="PIRNR" id="PIRNR006276"/>
    </source>
</evidence>